<evidence type="ECO:0000256" key="1">
    <source>
        <dbReference type="ARBA" id="ARBA00007734"/>
    </source>
</evidence>
<dbReference type="AlphaFoldDB" id="A0A1T4K305"/>
<organism evidence="7 8">
    <name type="scientific">Enhydrobacter aerosaccus</name>
    <dbReference type="NCBI Taxonomy" id="225324"/>
    <lineage>
        <taxon>Bacteria</taxon>
        <taxon>Pseudomonadati</taxon>
        <taxon>Pseudomonadota</taxon>
        <taxon>Alphaproteobacteria</taxon>
        <taxon>Hyphomicrobiales</taxon>
        <taxon>Enhydrobacter</taxon>
    </lineage>
</organism>
<dbReference type="STRING" id="225324.SAMN02745126_00675"/>
<sequence length="727" mass="78572">MKTPRSSLILLLAALGAGSAYAQQGGVTILRGDSANQPRPGVPDTGVRRIPSTNSGSSAAGPSSGLPPAAPRTAEIPIASQPGQGLAPADASSDLAQAMSSSKQPLSPAEAAALSAAFKAIDDGRYSDAHAAVANFNNPLLTQIVGWHVLRVAPKTDADFASTWRFLREHPDWPEPELLRRQAEDRITPDTPPRDVWRYFVAFPPLTSQGHLHRLEAASAVSPKDVPRLAGESWRTATFRRADEDDFLNRYSQYLSGEDQVARFDRILKEGRAQAARDLLSKLPPDYQPLAEARLAMATRAADAVTILRGVPAAKLNDPTIRLERISWLRRTGKLEDAKTLLSGSGADQGESWWNERQQLARDLLAAGKAADAYAVAAQHGQSKGVAFAEAEFLAGWIALRHLKKPAEGLKHFQTLYDGVSTDISRSRAAYWLGRGYEASGHSKEAKEWYGRAAAFGQTFYGQLAARKLPGGASRLPSDPVASDADQQSLSSRELVNIARYIGQAGDSERTRPFLLRLARLVKGPGETLLLSQLAVELRRPDVALVIARRATENGVTLFNASFPVVDLGATGSIERALALAVTRQESAFNAAAVSPSGALGLMQLMPGTARDVAGRLGLPFIQDKLTRDPGYNVALGSQYLAEMLQRFGGSYELALAAYNAGPNRVARWLETIGDPRGGKIDMVDWIEMIPLRETRNYVQRIMEGVGVYRDRLSGPFTMMSPAMGRS</sequence>
<reference evidence="8" key="1">
    <citation type="submission" date="2017-02" db="EMBL/GenBank/DDBJ databases">
        <authorList>
            <person name="Varghese N."/>
            <person name="Submissions S."/>
        </authorList>
    </citation>
    <scope>NUCLEOTIDE SEQUENCE [LARGE SCALE GENOMIC DNA]</scope>
    <source>
        <strain evidence="8">ATCC 27094</strain>
    </source>
</reference>
<proteinExistence type="inferred from homology"/>
<protein>
    <submittedName>
        <fullName evidence="7">Soluble lytic murein transglycosylase</fullName>
    </submittedName>
</protein>
<keyword evidence="3 5" id="KW-0732">Signal</keyword>
<feature type="region of interest" description="Disordered" evidence="4">
    <location>
        <begin position="31"/>
        <end position="104"/>
    </location>
</feature>
<dbReference type="InterPro" id="IPR008939">
    <property type="entry name" value="Lytic_TGlycosylase_superhlx_U"/>
</dbReference>
<dbReference type="Gene3D" id="1.10.530.10">
    <property type="match status" value="1"/>
</dbReference>
<feature type="domain" description="Transglycosylase SLT" evidence="6">
    <location>
        <begin position="572"/>
        <end position="672"/>
    </location>
</feature>
<dbReference type="GO" id="GO:0008933">
    <property type="term" value="F:peptidoglycan lytic transglycosylase activity"/>
    <property type="evidence" value="ECO:0007669"/>
    <property type="project" value="InterPro"/>
</dbReference>
<evidence type="ECO:0000313" key="7">
    <source>
        <dbReference type="EMBL" id="SJZ36788.1"/>
    </source>
</evidence>
<evidence type="ECO:0000256" key="4">
    <source>
        <dbReference type="SAM" id="MobiDB-lite"/>
    </source>
</evidence>
<dbReference type="GO" id="GO:0004553">
    <property type="term" value="F:hydrolase activity, hydrolyzing O-glycosyl compounds"/>
    <property type="evidence" value="ECO:0007669"/>
    <property type="project" value="InterPro"/>
</dbReference>
<dbReference type="PANTHER" id="PTHR37423:SF2">
    <property type="entry name" value="MEMBRANE-BOUND LYTIC MUREIN TRANSGLYCOSYLASE C"/>
    <property type="match status" value="1"/>
</dbReference>
<evidence type="ECO:0000256" key="2">
    <source>
        <dbReference type="ARBA" id="ARBA00009387"/>
    </source>
</evidence>
<dbReference type="Pfam" id="PF01464">
    <property type="entry name" value="SLT"/>
    <property type="match status" value="1"/>
</dbReference>
<dbReference type="SUPFAM" id="SSF53955">
    <property type="entry name" value="Lysozyme-like"/>
    <property type="match status" value="1"/>
</dbReference>
<dbReference type="SUPFAM" id="SSF48435">
    <property type="entry name" value="Bacterial muramidases"/>
    <property type="match status" value="1"/>
</dbReference>
<dbReference type="PANTHER" id="PTHR37423">
    <property type="entry name" value="SOLUBLE LYTIC MUREIN TRANSGLYCOSYLASE-RELATED"/>
    <property type="match status" value="1"/>
</dbReference>
<feature type="chain" id="PRO_5013386761" evidence="5">
    <location>
        <begin position="23"/>
        <end position="727"/>
    </location>
</feature>
<keyword evidence="8" id="KW-1185">Reference proteome</keyword>
<dbReference type="Gene3D" id="1.25.20.10">
    <property type="entry name" value="Bacterial muramidases"/>
    <property type="match status" value="1"/>
</dbReference>
<dbReference type="GO" id="GO:0016020">
    <property type="term" value="C:membrane"/>
    <property type="evidence" value="ECO:0007669"/>
    <property type="project" value="InterPro"/>
</dbReference>
<feature type="compositionally biased region" description="Polar residues" evidence="4">
    <location>
        <begin position="94"/>
        <end position="104"/>
    </location>
</feature>
<dbReference type="InterPro" id="IPR023346">
    <property type="entry name" value="Lysozyme-like_dom_sf"/>
</dbReference>
<dbReference type="InterPro" id="IPR008258">
    <property type="entry name" value="Transglycosylase_SLT_dom_1"/>
</dbReference>
<dbReference type="CDD" id="cd13401">
    <property type="entry name" value="Slt70-like"/>
    <property type="match status" value="1"/>
</dbReference>
<evidence type="ECO:0000256" key="3">
    <source>
        <dbReference type="ARBA" id="ARBA00022729"/>
    </source>
</evidence>
<dbReference type="Proteomes" id="UP000190092">
    <property type="component" value="Unassembled WGS sequence"/>
</dbReference>
<evidence type="ECO:0000259" key="6">
    <source>
        <dbReference type="Pfam" id="PF01464"/>
    </source>
</evidence>
<accession>A0A1T4K305</accession>
<feature type="compositionally biased region" description="Low complexity" evidence="4">
    <location>
        <begin position="55"/>
        <end position="67"/>
    </location>
</feature>
<gene>
    <name evidence="7" type="ORF">SAMN02745126_00675</name>
</gene>
<dbReference type="RefSeq" id="WP_139373705.1">
    <property type="nucleotide sequence ID" value="NZ_FUWJ01000001.1"/>
</dbReference>
<dbReference type="OrthoDB" id="9815002at2"/>
<dbReference type="GO" id="GO:0000270">
    <property type="term" value="P:peptidoglycan metabolic process"/>
    <property type="evidence" value="ECO:0007669"/>
    <property type="project" value="InterPro"/>
</dbReference>
<comment type="similarity">
    <text evidence="1">Belongs to the transglycosylase Slt family.</text>
</comment>
<name>A0A1T4K305_9HYPH</name>
<feature type="signal peptide" evidence="5">
    <location>
        <begin position="1"/>
        <end position="22"/>
    </location>
</feature>
<dbReference type="GO" id="GO:0042597">
    <property type="term" value="C:periplasmic space"/>
    <property type="evidence" value="ECO:0007669"/>
    <property type="project" value="InterPro"/>
</dbReference>
<dbReference type="InterPro" id="IPR000189">
    <property type="entry name" value="Transglyc_AS"/>
</dbReference>
<dbReference type="PROSITE" id="PS00922">
    <property type="entry name" value="TRANSGLYCOSYLASE"/>
    <property type="match status" value="1"/>
</dbReference>
<evidence type="ECO:0000256" key="5">
    <source>
        <dbReference type="SAM" id="SignalP"/>
    </source>
</evidence>
<dbReference type="EMBL" id="FUWJ01000001">
    <property type="protein sequence ID" value="SJZ36788.1"/>
    <property type="molecule type" value="Genomic_DNA"/>
</dbReference>
<comment type="similarity">
    <text evidence="2">Belongs to the virb1 family.</text>
</comment>
<evidence type="ECO:0000313" key="8">
    <source>
        <dbReference type="Proteomes" id="UP000190092"/>
    </source>
</evidence>